<accession>A0A0D2UQN6</accession>
<feature type="compositionally biased region" description="Low complexity" evidence="1">
    <location>
        <begin position="830"/>
        <end position="854"/>
    </location>
</feature>
<evidence type="ECO:0000313" key="5">
    <source>
        <dbReference type="Proteomes" id="UP000008743"/>
    </source>
</evidence>
<sequence length="924" mass="95895">MRGQQSGLVLVRSRRPPPRGLLLPSRPLAQVLVVLLLGLWVWPSSAAEFYVAPAGDDAGNTGTSPTSPFRTVSKAMSTANSGDSIYLANGVYSGPGNIGVLVADVHVSLIGESQEGTIFDCMGASGPVFDVSFGTPLFANLTIQHCFSMSSSGAMTISGITVSASLVNVTIRYCSSNSVGGAIQVQLANATFDNVRLENNAAVNGGSLFIVSSPHIHVRNMFDFNSTAINGAAIYATATSIDIHDSVFALSAASSLGVVYLALSKCEVTTSRFEGTAGTSIFTSQAQLLIDDCVFSGNTNQLSGSAVQITATDTNDGSFDRILNSLFVDNTAYDRGALYVKNGGYAVVQNCTFLRNRSFSGGAVSVTTDGTAFLYNCTLQDNSATSAVSNATISSIIMDGGGALEASKSGAFLSADNCIMVNNTSQYGGAVFAGSKGTVIINGSNTVIANNTAWFMGGGLYVQDSATIIVANSFNVSVEQNVAVFGGGFAIGSKGTLMLSNVIARGNMAALAGSGGYVSGTFVPSHVYYDGNVAGKLSGGVVLFSDPASAKVCDTCVVLPNNLEIFDGGSVRTSRITTGPSVIFMRSYSDTFSFAPGGNGTAVNPYVSTIRIVPGTFLGISLEVHDAFGSTLEGVGPEYRITADFLPAGVGAFRFYIPGPLSGGKFAGALPFIGQFNTTFTLFIRLTYVDSHLVPNVGPLVLEFSTADSCGPDQVEQKVAISNMASLPNCVATELSTVASSAFISIQAVTSLFALFTIVVFLLIRGFRSHRAIRAASPTLLQLMLAATSLVFVAIFLMGVDTESDEPNERYDTVHGNGWMSSVMDHDTVSPSSGTVPSSQSGGPSSGTDSGASTIDRSDNKGSAPSIDHSKSANCSCSSLQNAVRPVAEAGTEMEQTQTSLPGDDTSHEYTNHDGQDEHGSTRL</sequence>
<dbReference type="PANTHER" id="PTHR11319">
    <property type="entry name" value="G PROTEIN-COUPLED RECEPTOR-RELATED"/>
    <property type="match status" value="1"/>
</dbReference>
<dbReference type="InParanoid" id="A0A0D2UQN6"/>
<dbReference type="SUPFAM" id="SSF51126">
    <property type="entry name" value="Pectin lyase-like"/>
    <property type="match status" value="3"/>
</dbReference>
<evidence type="ECO:0000259" key="3">
    <source>
        <dbReference type="Pfam" id="PF07602"/>
    </source>
</evidence>
<name>A0A0D2UQN6_CAPO3</name>
<dbReference type="InterPro" id="IPR006626">
    <property type="entry name" value="PbH1"/>
</dbReference>
<keyword evidence="2" id="KW-1133">Transmembrane helix</keyword>
<feature type="transmembrane region" description="Helical" evidence="2">
    <location>
        <begin position="779"/>
        <end position="800"/>
    </location>
</feature>
<reference evidence="5" key="1">
    <citation type="submission" date="2011-02" db="EMBL/GenBank/DDBJ databases">
        <title>The Genome Sequence of Capsaspora owczarzaki ATCC 30864.</title>
        <authorList>
            <person name="Russ C."/>
            <person name="Cuomo C."/>
            <person name="Burger G."/>
            <person name="Gray M.W."/>
            <person name="Holland P.W.H."/>
            <person name="King N."/>
            <person name="Lang F.B.F."/>
            <person name="Roger A.J."/>
            <person name="Ruiz-Trillo I."/>
            <person name="Young S.K."/>
            <person name="Zeng Q."/>
            <person name="Gargeya S."/>
            <person name="Alvarado L."/>
            <person name="Berlin A."/>
            <person name="Chapman S.B."/>
            <person name="Chen Z."/>
            <person name="Freedman E."/>
            <person name="Gellesch M."/>
            <person name="Goldberg J."/>
            <person name="Griggs A."/>
            <person name="Gujja S."/>
            <person name="Heilman E."/>
            <person name="Heiman D."/>
            <person name="Howarth C."/>
            <person name="Mehta T."/>
            <person name="Neiman D."/>
            <person name="Pearson M."/>
            <person name="Roberts A."/>
            <person name="Saif S."/>
            <person name="Shea T."/>
            <person name="Shenoy N."/>
            <person name="Sisk P."/>
            <person name="Stolte C."/>
            <person name="Sykes S."/>
            <person name="White J."/>
            <person name="Yandava C."/>
            <person name="Haas B."/>
            <person name="Nusbaum C."/>
            <person name="Birren B."/>
        </authorList>
    </citation>
    <scope>NUCLEOTIDE SEQUENCE</scope>
    <source>
        <strain evidence="5">ATCC 30864</strain>
    </source>
</reference>
<dbReference type="InterPro" id="IPR011050">
    <property type="entry name" value="Pectin_lyase_fold/virulence"/>
</dbReference>
<dbReference type="EMBL" id="KE346374">
    <property type="protein sequence ID" value="KJE97336.1"/>
    <property type="molecule type" value="Genomic_DNA"/>
</dbReference>
<protein>
    <recommendedName>
        <fullName evidence="3">DUF1565 domain-containing protein</fullName>
    </recommendedName>
</protein>
<keyword evidence="2" id="KW-0472">Membrane</keyword>
<dbReference type="InterPro" id="IPR011459">
    <property type="entry name" value="DUF1565"/>
</dbReference>
<feature type="domain" description="DUF1565" evidence="3">
    <location>
        <begin position="54"/>
        <end position="249"/>
    </location>
</feature>
<feature type="region of interest" description="Disordered" evidence="1">
    <location>
        <begin position="805"/>
        <end position="924"/>
    </location>
</feature>
<dbReference type="PhylomeDB" id="A0A0D2UQN6"/>
<feature type="transmembrane region" description="Helical" evidence="2">
    <location>
        <begin position="742"/>
        <end position="767"/>
    </location>
</feature>
<dbReference type="OrthoDB" id="509564at2759"/>
<dbReference type="Proteomes" id="UP000008743">
    <property type="component" value="Unassembled WGS sequence"/>
</dbReference>
<proteinExistence type="predicted"/>
<dbReference type="InterPro" id="IPR012334">
    <property type="entry name" value="Pectin_lyas_fold"/>
</dbReference>
<keyword evidence="2" id="KW-0812">Transmembrane</keyword>
<evidence type="ECO:0000256" key="1">
    <source>
        <dbReference type="SAM" id="MobiDB-lite"/>
    </source>
</evidence>
<dbReference type="AlphaFoldDB" id="A0A0D2UQN6"/>
<feature type="compositionally biased region" description="Basic and acidic residues" evidence="1">
    <location>
        <begin position="905"/>
        <end position="924"/>
    </location>
</feature>
<keyword evidence="5" id="KW-1185">Reference proteome</keyword>
<evidence type="ECO:0000256" key="2">
    <source>
        <dbReference type="SAM" id="Phobius"/>
    </source>
</evidence>
<dbReference type="SMART" id="SM00710">
    <property type="entry name" value="PbH1"/>
    <property type="match status" value="8"/>
</dbReference>
<gene>
    <name evidence="4" type="ORF">CAOG_010108</name>
</gene>
<dbReference type="Pfam" id="PF07602">
    <property type="entry name" value="DUF1565"/>
    <property type="match status" value="1"/>
</dbReference>
<organism evidence="4 5">
    <name type="scientific">Capsaspora owczarzaki (strain ATCC 30864)</name>
    <dbReference type="NCBI Taxonomy" id="595528"/>
    <lineage>
        <taxon>Eukaryota</taxon>
        <taxon>Filasterea</taxon>
        <taxon>Capsaspora</taxon>
    </lineage>
</organism>
<dbReference type="PANTHER" id="PTHR11319:SF35">
    <property type="entry name" value="OUTER MEMBRANE PROTEIN PMPC-RELATED"/>
    <property type="match status" value="1"/>
</dbReference>
<feature type="compositionally biased region" description="Polar residues" evidence="1">
    <location>
        <begin position="872"/>
        <end position="882"/>
    </location>
</feature>
<evidence type="ECO:0000313" key="4">
    <source>
        <dbReference type="EMBL" id="KJE97336.1"/>
    </source>
</evidence>
<dbReference type="Gene3D" id="2.160.20.10">
    <property type="entry name" value="Single-stranded right-handed beta-helix, Pectin lyase-like"/>
    <property type="match status" value="2"/>
</dbReference>